<protein>
    <submittedName>
        <fullName evidence="1">Uncharacterized protein</fullName>
    </submittedName>
</protein>
<dbReference type="EMBL" id="JAJSOF020000013">
    <property type="protein sequence ID" value="KAJ4443311.1"/>
    <property type="molecule type" value="Genomic_DNA"/>
</dbReference>
<sequence>MAVLREDGNEPPDSLKAISLKLMKIKVHEEKCTVIYHAVMISLINIIFKIGTSLDLRLVHEERSQIYIGDSQK</sequence>
<dbReference type="Proteomes" id="UP001148838">
    <property type="component" value="Unassembled WGS sequence"/>
</dbReference>
<proteinExistence type="predicted"/>
<accession>A0ABQ8TBH3</accession>
<comment type="caution">
    <text evidence="1">The sequence shown here is derived from an EMBL/GenBank/DDBJ whole genome shotgun (WGS) entry which is preliminary data.</text>
</comment>
<evidence type="ECO:0000313" key="2">
    <source>
        <dbReference type="Proteomes" id="UP001148838"/>
    </source>
</evidence>
<gene>
    <name evidence="1" type="ORF">ANN_04979</name>
</gene>
<keyword evidence="2" id="KW-1185">Reference proteome</keyword>
<organism evidence="1 2">
    <name type="scientific">Periplaneta americana</name>
    <name type="common">American cockroach</name>
    <name type="synonym">Blatta americana</name>
    <dbReference type="NCBI Taxonomy" id="6978"/>
    <lineage>
        <taxon>Eukaryota</taxon>
        <taxon>Metazoa</taxon>
        <taxon>Ecdysozoa</taxon>
        <taxon>Arthropoda</taxon>
        <taxon>Hexapoda</taxon>
        <taxon>Insecta</taxon>
        <taxon>Pterygota</taxon>
        <taxon>Neoptera</taxon>
        <taxon>Polyneoptera</taxon>
        <taxon>Dictyoptera</taxon>
        <taxon>Blattodea</taxon>
        <taxon>Blattoidea</taxon>
        <taxon>Blattidae</taxon>
        <taxon>Blattinae</taxon>
        <taxon>Periplaneta</taxon>
    </lineage>
</organism>
<name>A0ABQ8TBH3_PERAM</name>
<reference evidence="1 2" key="1">
    <citation type="journal article" date="2022" name="Allergy">
        <title>Genome assembly and annotation of Periplaneta americana reveal a comprehensive cockroach allergen profile.</title>
        <authorList>
            <person name="Wang L."/>
            <person name="Xiong Q."/>
            <person name="Saelim N."/>
            <person name="Wang L."/>
            <person name="Nong W."/>
            <person name="Wan A.T."/>
            <person name="Shi M."/>
            <person name="Liu X."/>
            <person name="Cao Q."/>
            <person name="Hui J.H.L."/>
            <person name="Sookrung N."/>
            <person name="Leung T.F."/>
            <person name="Tungtrongchitr A."/>
            <person name="Tsui S.K.W."/>
        </authorList>
    </citation>
    <scope>NUCLEOTIDE SEQUENCE [LARGE SCALE GENOMIC DNA]</scope>
    <source>
        <strain evidence="1">PWHHKU_190912</strain>
    </source>
</reference>
<evidence type="ECO:0000313" key="1">
    <source>
        <dbReference type="EMBL" id="KAJ4443311.1"/>
    </source>
</evidence>